<protein>
    <submittedName>
        <fullName evidence="1">15897_t:CDS:1</fullName>
    </submittedName>
</protein>
<dbReference type="Proteomes" id="UP000789525">
    <property type="component" value="Unassembled WGS sequence"/>
</dbReference>
<dbReference type="EMBL" id="CAJVPT010006269">
    <property type="protein sequence ID" value="CAG8529169.1"/>
    <property type="molecule type" value="Genomic_DNA"/>
</dbReference>
<organism evidence="1 2">
    <name type="scientific">Acaulospora colombiana</name>
    <dbReference type="NCBI Taxonomy" id="27376"/>
    <lineage>
        <taxon>Eukaryota</taxon>
        <taxon>Fungi</taxon>
        <taxon>Fungi incertae sedis</taxon>
        <taxon>Mucoromycota</taxon>
        <taxon>Glomeromycotina</taxon>
        <taxon>Glomeromycetes</taxon>
        <taxon>Diversisporales</taxon>
        <taxon>Acaulosporaceae</taxon>
        <taxon>Acaulospora</taxon>
    </lineage>
</organism>
<evidence type="ECO:0000313" key="2">
    <source>
        <dbReference type="Proteomes" id="UP000789525"/>
    </source>
</evidence>
<reference evidence="1" key="1">
    <citation type="submission" date="2021-06" db="EMBL/GenBank/DDBJ databases">
        <authorList>
            <person name="Kallberg Y."/>
            <person name="Tangrot J."/>
            <person name="Rosling A."/>
        </authorList>
    </citation>
    <scope>NUCLEOTIDE SEQUENCE</scope>
    <source>
        <strain evidence="1">CL356</strain>
    </source>
</reference>
<name>A0ACA9LJ45_9GLOM</name>
<proteinExistence type="predicted"/>
<comment type="caution">
    <text evidence="1">The sequence shown here is derived from an EMBL/GenBank/DDBJ whole genome shotgun (WGS) entry which is preliminary data.</text>
</comment>
<accession>A0ACA9LJ45</accession>
<evidence type="ECO:0000313" key="1">
    <source>
        <dbReference type="EMBL" id="CAG8529169.1"/>
    </source>
</evidence>
<sequence>MFCQTTFKGARLITPSISSLFSRSTVTRCLSSSNNKSSLPPSISQQDGKIELSPISRPNETILQKRSRLIYQSRKRGILETDLILSTFAKKYLHEFSERELQEYDELLNFPDWDIYYFVTEKKPVPKRWLNSDIFKKLHQHAKNEGRSILRMPDL</sequence>
<gene>
    <name evidence="1" type="ORF">ACOLOM_LOCUS3999</name>
</gene>
<keyword evidence="2" id="KW-1185">Reference proteome</keyword>